<gene>
    <name evidence="2" type="primary">LOC100281924</name>
</gene>
<evidence type="ECO:0000256" key="1">
    <source>
        <dbReference type="SAM" id="MobiDB-lite"/>
    </source>
</evidence>
<organism evidence="2 3">
    <name type="scientific">Zea mays</name>
    <name type="common">Maize</name>
    <dbReference type="NCBI Taxonomy" id="4577"/>
    <lineage>
        <taxon>Eukaryota</taxon>
        <taxon>Viridiplantae</taxon>
        <taxon>Streptophyta</taxon>
        <taxon>Embryophyta</taxon>
        <taxon>Tracheophyta</taxon>
        <taxon>Spermatophyta</taxon>
        <taxon>Magnoliopsida</taxon>
        <taxon>Liliopsida</taxon>
        <taxon>Poales</taxon>
        <taxon>Poaceae</taxon>
        <taxon>PACMAD clade</taxon>
        <taxon>Panicoideae</taxon>
        <taxon>Andropogonodae</taxon>
        <taxon>Andropogoneae</taxon>
        <taxon>Tripsacinae</taxon>
        <taxon>Zea</taxon>
    </lineage>
</organism>
<feature type="compositionally biased region" description="Basic and acidic residues" evidence="1">
    <location>
        <begin position="265"/>
        <end position="282"/>
    </location>
</feature>
<reference evidence="3" key="1">
    <citation type="journal article" date="2009" name="Science">
        <title>The B73 maize genome: complexity, diversity, and dynamics.</title>
        <authorList>
            <person name="Schnable P.S."/>
            <person name="Ware D."/>
            <person name="Fulton R.S."/>
            <person name="Stein J.C."/>
            <person name="Wei F."/>
            <person name="Pasternak S."/>
            <person name="Liang C."/>
            <person name="Zhang J."/>
            <person name="Fulton L."/>
            <person name="Graves T.A."/>
            <person name="Minx P."/>
            <person name="Reily A.D."/>
            <person name="Courtney L."/>
            <person name="Kruchowski S.S."/>
            <person name="Tomlinson C."/>
            <person name="Strong C."/>
            <person name="Delehaunty K."/>
            <person name="Fronick C."/>
            <person name="Courtney B."/>
            <person name="Rock S.M."/>
            <person name="Belter E."/>
            <person name="Du F."/>
            <person name="Kim K."/>
            <person name="Abbott R.M."/>
            <person name="Cotton M."/>
            <person name="Levy A."/>
            <person name="Marchetto P."/>
            <person name="Ochoa K."/>
            <person name="Jackson S.M."/>
            <person name="Gillam B."/>
            <person name="Chen W."/>
            <person name="Yan L."/>
            <person name="Higginbotham J."/>
            <person name="Cardenas M."/>
            <person name="Waligorski J."/>
            <person name="Applebaum E."/>
            <person name="Phelps L."/>
            <person name="Falcone J."/>
            <person name="Kanchi K."/>
            <person name="Thane T."/>
            <person name="Scimone A."/>
            <person name="Thane N."/>
            <person name="Henke J."/>
            <person name="Wang T."/>
            <person name="Ruppert J."/>
            <person name="Shah N."/>
            <person name="Rotter K."/>
            <person name="Hodges J."/>
            <person name="Ingenthron E."/>
            <person name="Cordes M."/>
            <person name="Kohlberg S."/>
            <person name="Sgro J."/>
            <person name="Delgado B."/>
            <person name="Mead K."/>
            <person name="Chinwalla A."/>
            <person name="Leonard S."/>
            <person name="Crouse K."/>
            <person name="Collura K."/>
            <person name="Kudrna D."/>
            <person name="Currie J."/>
            <person name="He R."/>
            <person name="Angelova A."/>
            <person name="Rajasekar S."/>
            <person name="Mueller T."/>
            <person name="Lomeli R."/>
            <person name="Scara G."/>
            <person name="Ko A."/>
            <person name="Delaney K."/>
            <person name="Wissotski M."/>
            <person name="Lopez G."/>
            <person name="Campos D."/>
            <person name="Braidotti M."/>
            <person name="Ashley E."/>
            <person name="Golser W."/>
            <person name="Kim H."/>
            <person name="Lee S."/>
            <person name="Lin J."/>
            <person name="Dujmic Z."/>
            <person name="Kim W."/>
            <person name="Talag J."/>
            <person name="Zuccolo A."/>
            <person name="Fan C."/>
            <person name="Sebastian A."/>
            <person name="Kramer M."/>
            <person name="Spiegel L."/>
            <person name="Nascimento L."/>
            <person name="Zutavern T."/>
            <person name="Miller B."/>
            <person name="Ambroise C."/>
            <person name="Muller S."/>
            <person name="Spooner W."/>
            <person name="Narechania A."/>
            <person name="Ren L."/>
            <person name="Wei S."/>
            <person name="Kumari S."/>
            <person name="Faga B."/>
            <person name="Levy M.J."/>
            <person name="McMahan L."/>
            <person name="Van Buren P."/>
            <person name="Vaughn M.W."/>
            <person name="Ying K."/>
            <person name="Yeh C.-T."/>
            <person name="Emrich S.J."/>
            <person name="Jia Y."/>
            <person name="Kalyanaraman A."/>
            <person name="Hsia A.-P."/>
            <person name="Barbazuk W.B."/>
            <person name="Baucom R.S."/>
            <person name="Brutnell T.P."/>
            <person name="Carpita N.C."/>
            <person name="Chaparro C."/>
            <person name="Chia J.-M."/>
            <person name="Deragon J.-M."/>
            <person name="Estill J.C."/>
            <person name="Fu Y."/>
            <person name="Jeddeloh J.A."/>
            <person name="Han Y."/>
            <person name="Lee H."/>
            <person name="Li P."/>
            <person name="Lisch D.R."/>
            <person name="Liu S."/>
            <person name="Liu Z."/>
            <person name="Nagel D.H."/>
            <person name="McCann M.C."/>
            <person name="SanMiguel P."/>
            <person name="Myers A.M."/>
            <person name="Nettleton D."/>
            <person name="Nguyen J."/>
            <person name="Penning B.W."/>
            <person name="Ponnala L."/>
            <person name="Schneider K.L."/>
            <person name="Schwartz D.C."/>
            <person name="Sharma A."/>
            <person name="Soderlund C."/>
            <person name="Springer N.M."/>
            <person name="Sun Q."/>
            <person name="Wang H."/>
            <person name="Waterman M."/>
            <person name="Westerman R."/>
            <person name="Wolfgruber T.K."/>
            <person name="Yang L."/>
            <person name="Yu Y."/>
            <person name="Zhang L."/>
            <person name="Zhou S."/>
            <person name="Zhu Q."/>
            <person name="Bennetzen J.L."/>
            <person name="Dawe R.K."/>
            <person name="Jiang J."/>
            <person name="Jiang N."/>
            <person name="Presting G.G."/>
            <person name="Wessler S.R."/>
            <person name="Aluru S."/>
            <person name="Martienssen R.A."/>
            <person name="Clifton S.W."/>
            <person name="McCombie W.R."/>
            <person name="Wing R.A."/>
            <person name="Wilson R.K."/>
        </authorList>
    </citation>
    <scope>NUCLEOTIDE SEQUENCE [LARGE SCALE GENOMIC DNA]</scope>
    <source>
        <strain evidence="3">cv. B73</strain>
    </source>
</reference>
<accession>A0A804NXT4</accession>
<protein>
    <submittedName>
        <fullName evidence="2">Uncharacterized protein</fullName>
    </submittedName>
</protein>
<feature type="compositionally biased region" description="Basic and acidic residues" evidence="1">
    <location>
        <begin position="228"/>
        <end position="240"/>
    </location>
</feature>
<keyword evidence="3" id="KW-1185">Reference proteome</keyword>
<dbReference type="Gramene" id="Zm00001eb194350_T001">
    <property type="protein sequence ID" value="Zm00001eb194350_P001"/>
    <property type="gene ID" value="Zm00001eb194350"/>
</dbReference>
<reference evidence="2" key="3">
    <citation type="submission" date="2021-05" db="UniProtKB">
        <authorList>
            <consortium name="EnsemblPlants"/>
        </authorList>
    </citation>
    <scope>IDENTIFICATION</scope>
    <source>
        <strain evidence="2">cv. B73</strain>
    </source>
</reference>
<dbReference type="EnsemblPlants" id="Zm00001eb194350_T001">
    <property type="protein sequence ID" value="Zm00001eb194350_P001"/>
    <property type="gene ID" value="Zm00001eb194350"/>
</dbReference>
<evidence type="ECO:0000313" key="2">
    <source>
        <dbReference type="EnsemblPlants" id="Zm00001eb194350_P001"/>
    </source>
</evidence>
<feature type="region of interest" description="Disordered" evidence="1">
    <location>
        <begin position="113"/>
        <end position="346"/>
    </location>
</feature>
<dbReference type="InParanoid" id="A0A804NXT4"/>
<dbReference type="OrthoDB" id="1262810at2759"/>
<feature type="compositionally biased region" description="Pro residues" evidence="1">
    <location>
        <begin position="122"/>
        <end position="133"/>
    </location>
</feature>
<evidence type="ECO:0000313" key="3">
    <source>
        <dbReference type="Proteomes" id="UP000007305"/>
    </source>
</evidence>
<name>A0A804NXT4_MAIZE</name>
<reference evidence="2" key="2">
    <citation type="submission" date="2019-07" db="EMBL/GenBank/DDBJ databases">
        <authorList>
            <person name="Seetharam A."/>
            <person name="Woodhouse M."/>
            <person name="Cannon E."/>
        </authorList>
    </citation>
    <scope>NUCLEOTIDE SEQUENCE [LARGE SCALE GENOMIC DNA]</scope>
    <source>
        <strain evidence="2">cv. B73</strain>
    </source>
</reference>
<feature type="compositionally biased region" description="Basic residues" evidence="1">
    <location>
        <begin position="215"/>
        <end position="227"/>
    </location>
</feature>
<feature type="compositionally biased region" description="Basic residues" evidence="1">
    <location>
        <begin position="243"/>
        <end position="256"/>
    </location>
</feature>
<feature type="compositionally biased region" description="Basic residues" evidence="1">
    <location>
        <begin position="178"/>
        <end position="191"/>
    </location>
</feature>
<dbReference type="Proteomes" id="UP000007305">
    <property type="component" value="Chromosome 4"/>
</dbReference>
<sequence>RTIIRFLSTSSHHWPHVSGHATPSSPTVVRSVGHPIPYVRPLPPQVPNPLSPLRPGPFQVSNQSEAALPASPPLRPHDGCAAPRLLHPPPRRCRGLRLLRRDPSRVRLRLRLLHPRGAGAALPPPGPAPPPRGPRQAPRRGRGRGGELRVRAVGGGRRERHPRADGLRPGEAGEGLRGRGRRRVLRQPHRPARGEGRAHRRDRQVVRAAAARRQLPQRRRRQLPRGHRAADRRRVRERLQLAHGHRGRHRHLRRAARVAGPGADRAARPEDDRRPERPHQDAARPGAHRRLHRAVRPRRLQLNRHERPEADRGDRVRVRVARRPARSLTGPRRPPSSPMRCFVATV</sequence>
<feature type="compositionally biased region" description="Basic and acidic residues" evidence="1">
    <location>
        <begin position="303"/>
        <end position="317"/>
    </location>
</feature>
<dbReference type="AlphaFoldDB" id="A0A804NXT4"/>
<proteinExistence type="predicted"/>
<feature type="compositionally biased region" description="Basic residues" evidence="1">
    <location>
        <begin position="286"/>
        <end position="302"/>
    </location>
</feature>